<dbReference type="VEuPathDB" id="FungiDB:VP01_571g1"/>
<organism evidence="3 4">
    <name type="scientific">Puccinia sorghi</name>
    <dbReference type="NCBI Taxonomy" id="27349"/>
    <lineage>
        <taxon>Eukaryota</taxon>
        <taxon>Fungi</taxon>
        <taxon>Dikarya</taxon>
        <taxon>Basidiomycota</taxon>
        <taxon>Pucciniomycotina</taxon>
        <taxon>Pucciniomycetes</taxon>
        <taxon>Pucciniales</taxon>
        <taxon>Pucciniaceae</taxon>
        <taxon>Puccinia</taxon>
    </lineage>
</organism>
<name>A0A0L6UKP3_9BASI</name>
<feature type="transmembrane region" description="Helical" evidence="2">
    <location>
        <begin position="356"/>
        <end position="380"/>
    </location>
</feature>
<evidence type="ECO:0000313" key="4">
    <source>
        <dbReference type="Proteomes" id="UP000037035"/>
    </source>
</evidence>
<feature type="transmembrane region" description="Helical" evidence="2">
    <location>
        <begin position="20"/>
        <end position="37"/>
    </location>
</feature>
<sequence length="1412" mass="162644">MMISQTSKPKKKKNRKTRTIMLRTSSFFIILAIHNYISPLCYTGVLVPTFFCRISELAMSWEWGVKCCYVVWSDLFMLSMKRSSFFVVLGEGGLVKDMHNRWSPLCSRSRRNTGCGTQVPEIRCGDGLTTNTRTKKKRKVAKLGPHCHNQNLNIPQGVWYKSSLALGQACHSFPSSAWVSHWLRSTVVVDLVKTQGGEELVGLDKRVLSANLETLYSNQWVLSHEAQILLHPAKYHGPHQTPLSNTITYQKFDVQAILLTHLVFCMCHCKKKKKTCSTACTLMHGHCADCKGTVPKVLQRQTCGLIKFFLQCVCASVYPILLLAGSISHKIFSCISLVNPERAHQGCLERSTYEHVAWHISSCHIYIYIFILSFVYLFFFPSTHSDSVNNQWTLIFLSSRMITLGSISTFFDVFWYLLLSRSTTRILIQLDLIHGGLWKISRGKICLNPHSGSQSEKKVHQFDSHMFLFLFFYFEPLPHPFFFFLLKKKNHLHHQDTTVSHQLSQLWVPGGDLPCIGKPSCTNILPELSDQLARVHARFQPRDPLMYIQTSGWTYLSHPDWLHAGADQLVEHLYSSLRLLGEFEMTILTHCPKDGHTFHRPLATYNVYLFPEIGLQGKKMRRKICNQNLDFPVYVLSHSNLILPFHLFLLLSHICFFQFYCDLQGFFNLILDHVGFLLKVWRTFLLVDSPWGCRSTAFEFQAAKPKGSPLLIHGGDFLAYPYYMSSRKNFALKFQAFENSGKSLFPFTTTTLYLVLSLHKLSLRWHLSISRIPISRTFFSILFLVLGLNITHLYNLIFMLSMFLLKILSTVTQSLSLLKKSRRFLKHPNHKIKNIHNACQIILIDDTSNSFYQFEITGLTETSWMKRIKIKGRIIQMRVTVLAKDMQLVKLWLKRKLNKKPDKLHEKNEICHRLMFRVHEYKTEITENTQQTSFFIFILSERVENSTTSDLAHLDLISLESSGIHQKKIIYSLGLNYVHRGRDHRELYFKGAIVAPQGGPCPSPRLRSTRDRMNESKGLSHECLHPPGMTKLGDTCTYGCHVQECPGGISCVDIRGICEMLLPTITRIVCDRQQLGSYTGAKSGFVTESETCVDINCVGLQCPVVLKPPGNMCQWCPLSELRILHSGKRMNHPPLQEQALTGYTSFCYLHRFRDPANHTSPGPINKHLMTGDMRLLNWFNSDKRRKLYFIFIYSNSKAFESFGFKRMINWHISNFFDQIKKAGPPSASSGIEPSELRFFPKEKSGFFTAFPDVTCHLVIIDWSWCMYFFVYLLHGVETQIKSKIISKIVYKYKTIVVNPKNLAHSTNTCTWSSHLFFGDALCILNVPHQLHVVTKTRRSKNKKRVRLKVNKKESDKKKETTNILGDRSMWNSIARIDWNEGGQWTDLTEDKENQQLRWSDEENKGPSHQTRT</sequence>
<protein>
    <submittedName>
        <fullName evidence="3">Uncharacterized protein</fullName>
    </submittedName>
</protein>
<comment type="caution">
    <text evidence="3">The sequence shown here is derived from an EMBL/GenBank/DDBJ whole genome shotgun (WGS) entry which is preliminary data.</text>
</comment>
<dbReference type="Proteomes" id="UP000037035">
    <property type="component" value="Unassembled WGS sequence"/>
</dbReference>
<keyword evidence="2" id="KW-0472">Membrane</keyword>
<feature type="transmembrane region" description="Helical" evidence="2">
    <location>
        <begin position="392"/>
        <end position="418"/>
    </location>
</feature>
<keyword evidence="2" id="KW-1133">Transmembrane helix</keyword>
<proteinExistence type="predicted"/>
<evidence type="ECO:0000256" key="2">
    <source>
        <dbReference type="SAM" id="Phobius"/>
    </source>
</evidence>
<evidence type="ECO:0000256" key="1">
    <source>
        <dbReference type="SAM" id="MobiDB-lite"/>
    </source>
</evidence>
<accession>A0A0L6UKP3</accession>
<feature type="transmembrane region" description="Helical" evidence="2">
    <location>
        <begin position="641"/>
        <end position="660"/>
    </location>
</feature>
<dbReference type="EMBL" id="LAVV01010963">
    <property type="protein sequence ID" value="KNZ48360.1"/>
    <property type="molecule type" value="Genomic_DNA"/>
</dbReference>
<evidence type="ECO:0000313" key="3">
    <source>
        <dbReference type="EMBL" id="KNZ48360.1"/>
    </source>
</evidence>
<feature type="transmembrane region" description="Helical" evidence="2">
    <location>
        <begin position="466"/>
        <end position="486"/>
    </location>
</feature>
<reference evidence="3 4" key="1">
    <citation type="submission" date="2015-08" db="EMBL/GenBank/DDBJ databases">
        <title>Next Generation Sequencing and Analysis of the Genome of Puccinia sorghi L Schw, the Causal Agent of Maize Common Rust.</title>
        <authorList>
            <person name="Rochi L."/>
            <person name="Burguener G."/>
            <person name="Darino M."/>
            <person name="Turjanski A."/>
            <person name="Kreff E."/>
            <person name="Dieguez M.J."/>
            <person name="Sacco F."/>
        </authorList>
    </citation>
    <scope>NUCLEOTIDE SEQUENCE [LARGE SCALE GENOMIC DNA]</scope>
    <source>
        <strain evidence="3 4">RO10H11247</strain>
    </source>
</reference>
<keyword evidence="4" id="KW-1185">Reference proteome</keyword>
<feature type="compositionally biased region" description="Basic and acidic residues" evidence="1">
    <location>
        <begin position="1388"/>
        <end position="1405"/>
    </location>
</feature>
<feature type="transmembrane region" description="Helical" evidence="2">
    <location>
        <begin position="773"/>
        <end position="790"/>
    </location>
</feature>
<keyword evidence="2" id="KW-0812">Transmembrane</keyword>
<feature type="region of interest" description="Disordered" evidence="1">
    <location>
        <begin position="1384"/>
        <end position="1412"/>
    </location>
</feature>
<gene>
    <name evidence="3" type="ORF">VP01_571g1</name>
</gene>